<keyword evidence="3" id="KW-1185">Reference proteome</keyword>
<evidence type="ECO:0000313" key="2">
    <source>
        <dbReference type="EMBL" id="PRX16031.1"/>
    </source>
</evidence>
<protein>
    <submittedName>
        <fullName evidence="2">Uncharacterized protein</fullName>
    </submittedName>
</protein>
<keyword evidence="1" id="KW-0812">Transmembrane</keyword>
<accession>A0A2T0JZS9</accession>
<evidence type="ECO:0000256" key="1">
    <source>
        <dbReference type="SAM" id="Phobius"/>
    </source>
</evidence>
<comment type="caution">
    <text evidence="2">The sequence shown here is derived from an EMBL/GenBank/DDBJ whole genome shotgun (WGS) entry which is preliminary data.</text>
</comment>
<dbReference type="Proteomes" id="UP000239415">
    <property type="component" value="Unassembled WGS sequence"/>
</dbReference>
<feature type="transmembrane region" description="Helical" evidence="1">
    <location>
        <begin position="136"/>
        <end position="155"/>
    </location>
</feature>
<proteinExistence type="predicted"/>
<gene>
    <name evidence="2" type="ORF">CLV67_12178</name>
</gene>
<keyword evidence="1" id="KW-0472">Membrane</keyword>
<dbReference type="AlphaFoldDB" id="A0A2T0JZS9"/>
<sequence length="193" mass="20182">MSDRSLYRLAALAGLAGGVLTLVAVARRAGLIPENAFTHALAPPATAMLLLTLTALYLCQRRETGRLGLAGFVLNHLGLSGLFAIEFLTHAVLQYLDAAAREAVLTGPGRPYFLVVALIFMVGVLLFGVASWRAGVLPRGALALYVVGLCTAALRTSVPEWAYLGGLVAGSAGVLWLSVTLLRDASRPALVTA</sequence>
<feature type="transmembrane region" description="Helical" evidence="1">
    <location>
        <begin position="71"/>
        <end position="92"/>
    </location>
</feature>
<dbReference type="RefSeq" id="WP_106327667.1">
    <property type="nucleotide sequence ID" value="NZ_BOMO01000087.1"/>
</dbReference>
<feature type="transmembrane region" description="Helical" evidence="1">
    <location>
        <begin position="38"/>
        <end position="59"/>
    </location>
</feature>
<reference evidence="2 3" key="1">
    <citation type="submission" date="2018-03" db="EMBL/GenBank/DDBJ databases">
        <title>Genomic Encyclopedia of Archaeal and Bacterial Type Strains, Phase II (KMG-II): from individual species to whole genera.</title>
        <authorList>
            <person name="Goeker M."/>
        </authorList>
    </citation>
    <scope>NUCLEOTIDE SEQUENCE [LARGE SCALE GENOMIC DNA]</scope>
    <source>
        <strain evidence="2 3">DSM 43146</strain>
    </source>
</reference>
<dbReference type="EMBL" id="PVMZ01000021">
    <property type="protein sequence ID" value="PRX16031.1"/>
    <property type="molecule type" value="Genomic_DNA"/>
</dbReference>
<dbReference type="OrthoDB" id="3294508at2"/>
<feature type="transmembrane region" description="Helical" evidence="1">
    <location>
        <begin position="112"/>
        <end position="129"/>
    </location>
</feature>
<name>A0A2T0JZS9_9ACTN</name>
<keyword evidence="1" id="KW-1133">Transmembrane helix</keyword>
<feature type="transmembrane region" description="Helical" evidence="1">
    <location>
        <begin position="161"/>
        <end position="182"/>
    </location>
</feature>
<organism evidence="2 3">
    <name type="scientific">Actinoplanes italicus</name>
    <dbReference type="NCBI Taxonomy" id="113567"/>
    <lineage>
        <taxon>Bacteria</taxon>
        <taxon>Bacillati</taxon>
        <taxon>Actinomycetota</taxon>
        <taxon>Actinomycetes</taxon>
        <taxon>Micromonosporales</taxon>
        <taxon>Micromonosporaceae</taxon>
        <taxon>Actinoplanes</taxon>
    </lineage>
</organism>
<evidence type="ECO:0000313" key="3">
    <source>
        <dbReference type="Proteomes" id="UP000239415"/>
    </source>
</evidence>